<dbReference type="RefSeq" id="WP_348769578.1">
    <property type="nucleotide sequence ID" value="NZ_CP135018.1"/>
</dbReference>
<organism evidence="19">
    <name type="scientific">Buchnera aphidicola</name>
    <name type="common">Aphis aurantii</name>
    <dbReference type="NCBI Taxonomy" id="1470492"/>
    <lineage>
        <taxon>Bacteria</taxon>
        <taxon>Pseudomonadati</taxon>
        <taxon>Pseudomonadota</taxon>
        <taxon>Gammaproteobacteria</taxon>
        <taxon>Enterobacterales</taxon>
        <taxon>Erwiniaceae</taxon>
        <taxon>Buchnera</taxon>
    </lineage>
</organism>
<evidence type="ECO:0000256" key="3">
    <source>
        <dbReference type="ARBA" id="ARBA00004664"/>
    </source>
</evidence>
<reference evidence="19" key="1">
    <citation type="submission" date="2024-06" db="EMBL/GenBank/DDBJ databases">
        <title>Unveiling Genomic Reduction in Obligate Endosymbionts Buchnera of Aphids: Insights from Phylogenomic Comparative Analysis with Novel Genome Data and Co-obligate Endosymbionts.</title>
        <authorList>
            <person name="Lu C."/>
            <person name="Zou T."/>
            <person name="Liu Q."/>
            <person name="Huang X."/>
        </authorList>
    </citation>
    <scope>NUCLEOTIDE SEQUENCE</scope>
    <source>
        <strain evidence="19">Aphau13</strain>
    </source>
</reference>
<feature type="domain" description="Indole-3-glycerol phosphate synthase" evidence="17">
    <location>
        <begin position="6"/>
        <end position="252"/>
    </location>
</feature>
<comment type="pathway">
    <text evidence="3 16">Amino-acid biosynthesis; L-tryptophan biosynthesis; L-tryptophan from chorismate: step 3/5.</text>
</comment>
<dbReference type="GO" id="GO:0000162">
    <property type="term" value="P:L-tryptophan biosynthetic process"/>
    <property type="evidence" value="ECO:0007669"/>
    <property type="project" value="UniProtKB-UniRule"/>
</dbReference>
<keyword evidence="11 16" id="KW-0413">Isomerase</keyword>
<evidence type="ECO:0000256" key="8">
    <source>
        <dbReference type="ARBA" id="ARBA00022793"/>
    </source>
</evidence>
<evidence type="ECO:0000256" key="16">
    <source>
        <dbReference type="HAMAP-Rule" id="MF_00135"/>
    </source>
</evidence>
<dbReference type="CDD" id="cd00405">
    <property type="entry name" value="PRAI"/>
    <property type="match status" value="1"/>
</dbReference>
<keyword evidence="9 15" id="KW-0822">Tryptophan biosynthesis</keyword>
<dbReference type="HAMAP" id="MF_00134_B">
    <property type="entry name" value="IGPS_B"/>
    <property type="match status" value="1"/>
</dbReference>
<dbReference type="CDD" id="cd00331">
    <property type="entry name" value="IGPS"/>
    <property type="match status" value="1"/>
</dbReference>
<evidence type="ECO:0000256" key="14">
    <source>
        <dbReference type="ARBA" id="ARBA00025592"/>
    </source>
</evidence>
<evidence type="ECO:0000256" key="5">
    <source>
        <dbReference type="ARBA" id="ARBA00007902"/>
    </source>
</evidence>
<evidence type="ECO:0000256" key="2">
    <source>
        <dbReference type="ARBA" id="ARBA00001633"/>
    </source>
</evidence>
<dbReference type="InterPro" id="IPR045186">
    <property type="entry name" value="Indole-3-glycerol_P_synth"/>
</dbReference>
<dbReference type="GO" id="GO:0004640">
    <property type="term" value="F:phosphoribosylanthranilate isomerase activity"/>
    <property type="evidence" value="ECO:0007669"/>
    <property type="project" value="UniProtKB-UniRule"/>
</dbReference>
<feature type="domain" description="N-(5'phosphoribosyl) anthranilate isomerase (PRAI)" evidence="18">
    <location>
        <begin position="257"/>
        <end position="447"/>
    </location>
</feature>
<dbReference type="InterPro" id="IPR013785">
    <property type="entry name" value="Aldolase_TIM"/>
</dbReference>
<evidence type="ECO:0000256" key="1">
    <source>
        <dbReference type="ARBA" id="ARBA00001164"/>
    </source>
</evidence>
<evidence type="ECO:0000259" key="18">
    <source>
        <dbReference type="Pfam" id="PF00697"/>
    </source>
</evidence>
<dbReference type="NCBIfam" id="NF006945">
    <property type="entry name" value="PRK09427.1"/>
    <property type="match status" value="1"/>
</dbReference>
<dbReference type="PANTHER" id="PTHR22854:SF2">
    <property type="entry name" value="INDOLE-3-GLYCEROL-PHOSPHATE SYNTHASE"/>
    <property type="match status" value="1"/>
</dbReference>
<dbReference type="InterPro" id="IPR013798">
    <property type="entry name" value="Indole-3-glycerol_P_synth_dom"/>
</dbReference>
<evidence type="ECO:0000256" key="12">
    <source>
        <dbReference type="ARBA" id="ARBA00023239"/>
    </source>
</evidence>
<dbReference type="InterPro" id="IPR001240">
    <property type="entry name" value="PRAI_dom"/>
</dbReference>
<comment type="catalytic activity">
    <reaction evidence="2 15">
        <text>1-(2-carboxyphenylamino)-1-deoxy-D-ribulose 5-phosphate + H(+) = (1S,2R)-1-C-(indol-3-yl)glycerol 3-phosphate + CO2 + H2O</text>
        <dbReference type="Rhea" id="RHEA:23476"/>
        <dbReference type="ChEBI" id="CHEBI:15377"/>
        <dbReference type="ChEBI" id="CHEBI:15378"/>
        <dbReference type="ChEBI" id="CHEBI:16526"/>
        <dbReference type="ChEBI" id="CHEBI:58613"/>
        <dbReference type="ChEBI" id="CHEBI:58866"/>
        <dbReference type="EC" id="4.1.1.48"/>
    </reaction>
</comment>
<comment type="similarity">
    <text evidence="5">In the N-terminal section; belongs to the TrpC family.</text>
</comment>
<dbReference type="Pfam" id="PF00218">
    <property type="entry name" value="IGPS"/>
    <property type="match status" value="1"/>
</dbReference>
<comment type="similarity">
    <text evidence="6">In the C-terminal section; belongs to the TrpF family.</text>
</comment>
<dbReference type="EC" id="4.1.1.48" evidence="15"/>
<evidence type="ECO:0000256" key="15">
    <source>
        <dbReference type="HAMAP-Rule" id="MF_00134"/>
    </source>
</evidence>
<evidence type="ECO:0000256" key="7">
    <source>
        <dbReference type="ARBA" id="ARBA00022605"/>
    </source>
</evidence>
<comment type="similarity">
    <text evidence="16">Belongs to the TrpF family.</text>
</comment>
<evidence type="ECO:0000256" key="10">
    <source>
        <dbReference type="ARBA" id="ARBA00023141"/>
    </source>
</evidence>
<dbReference type="InterPro" id="IPR001468">
    <property type="entry name" value="Indole-3-GlycerolPSynthase_CS"/>
</dbReference>
<name>A0AAU6W833_9GAMM</name>
<keyword evidence="12 15" id="KW-0456">Lyase</keyword>
<dbReference type="PROSITE" id="PS00614">
    <property type="entry name" value="IGPS"/>
    <property type="match status" value="1"/>
</dbReference>
<dbReference type="GO" id="GO:0004425">
    <property type="term" value="F:indole-3-glycerol-phosphate synthase activity"/>
    <property type="evidence" value="ECO:0007669"/>
    <property type="project" value="UniProtKB-UniRule"/>
</dbReference>
<comment type="pathway">
    <text evidence="4 15">Amino-acid biosynthesis; L-tryptophan biosynthesis; L-tryptophan from chorismate: step 4/5.</text>
</comment>
<evidence type="ECO:0000259" key="17">
    <source>
        <dbReference type="Pfam" id="PF00218"/>
    </source>
</evidence>
<comment type="function">
    <text evidence="14">Bifunctional enzyme that catalyzes two sequential steps of tryptophan biosynthetic pathway. The first reaction is catalyzed by the isomerase, coded by the TrpF domain; the second reaction is catalyzed by the synthase, coded by the TrpC domain.</text>
</comment>
<dbReference type="EMBL" id="CP135018">
    <property type="protein sequence ID" value="XAJ81120.1"/>
    <property type="molecule type" value="Genomic_DNA"/>
</dbReference>
<dbReference type="SUPFAM" id="SSF51366">
    <property type="entry name" value="Ribulose-phoshate binding barrel"/>
    <property type="match status" value="2"/>
</dbReference>
<keyword evidence="13" id="KW-0511">Multifunctional enzyme</keyword>
<keyword evidence="8 15" id="KW-0210">Decarboxylase</keyword>
<keyword evidence="7 15" id="KW-0028">Amino-acid biosynthesis</keyword>
<comment type="similarity">
    <text evidence="15">Belongs to the TrpC family.</text>
</comment>
<dbReference type="PANTHER" id="PTHR22854">
    <property type="entry name" value="TRYPTOPHAN BIOSYNTHESIS PROTEIN"/>
    <property type="match status" value="1"/>
</dbReference>
<dbReference type="InterPro" id="IPR011060">
    <property type="entry name" value="RibuloseP-bd_barrel"/>
</dbReference>
<dbReference type="Pfam" id="PF00697">
    <property type="entry name" value="PRAI"/>
    <property type="match status" value="1"/>
</dbReference>
<comment type="catalytic activity">
    <reaction evidence="1 16">
        <text>N-(5-phospho-beta-D-ribosyl)anthranilate = 1-(2-carboxyphenylamino)-1-deoxy-D-ribulose 5-phosphate</text>
        <dbReference type="Rhea" id="RHEA:21540"/>
        <dbReference type="ChEBI" id="CHEBI:18277"/>
        <dbReference type="ChEBI" id="CHEBI:58613"/>
        <dbReference type="EC" id="5.3.1.24"/>
    </reaction>
</comment>
<gene>
    <name evidence="19" type="primary">trpCF</name>
    <name evidence="15" type="synonym">trpC</name>
    <name evidence="16" type="synonym">trpF</name>
    <name evidence="19" type="ORF">RJT31_01410</name>
</gene>
<evidence type="ECO:0000256" key="13">
    <source>
        <dbReference type="ARBA" id="ARBA00023268"/>
    </source>
</evidence>
<sequence>MQETILNRIIKDKIDWIKYRKKKEIFQDIKKKLNTKTRNFYDALNNKYPAFILECKKSSPSLGIIQKNFNLIAIANIYKKYASSISVLTDEKYFHGDLKFINIIKNHVSQPILCKDFFIDPYQIYLARYYNADAILLMLSILNDQQYIIFSEIAKKLNMGILTEVNNIEEINRAIKLNAKIIGINNRNLHDLSIDLNRTRNLAPLIKNRIIISESGIKNNFQIRELKKIVNGFLIGTSLMSKKDLEISTKSLIYGHNKICGLTRSVDAKASEKYGAIYGGLIFAENSPRKITKQIAKNISFNSNLRYIGVFQNQNINTILEVSNELYLYAIQLHGNEDQKYIDLLRKKLPKNIKIWKAFSIKSILPLLNWNHINKYIFDSTSGGSNTAFNWSILRNSMLHNVILAGGINIKNCIYALKFNCFGLDLNSGVEISPGIKDHKKIKLIFHRLIS</sequence>
<proteinExistence type="inferred from homology"/>
<dbReference type="FunFam" id="3.20.20.70:FF:000024">
    <property type="entry name" value="Indole-3-glycerol phosphate synthase"/>
    <property type="match status" value="1"/>
</dbReference>
<evidence type="ECO:0000256" key="9">
    <source>
        <dbReference type="ARBA" id="ARBA00022822"/>
    </source>
</evidence>
<evidence type="ECO:0000256" key="6">
    <source>
        <dbReference type="ARBA" id="ARBA00009847"/>
    </source>
</evidence>
<dbReference type="EC" id="5.3.1.24" evidence="16"/>
<keyword evidence="10 15" id="KW-0057">Aromatic amino acid biosynthesis</keyword>
<evidence type="ECO:0000256" key="4">
    <source>
        <dbReference type="ARBA" id="ARBA00004696"/>
    </source>
</evidence>
<dbReference type="AlphaFoldDB" id="A0AAU6W833"/>
<dbReference type="HAMAP" id="MF_00135">
    <property type="entry name" value="PRAI"/>
    <property type="match status" value="1"/>
</dbReference>
<protein>
    <recommendedName>
        <fullName evidence="15 16">Multifunctional fusion protein</fullName>
    </recommendedName>
    <domain>
        <recommendedName>
            <fullName evidence="15">Indole-3-glycerol phosphate synthase</fullName>
            <shortName evidence="15">IGPS</shortName>
            <ecNumber evidence="15">4.1.1.48</ecNumber>
        </recommendedName>
    </domain>
    <domain>
        <recommendedName>
            <fullName evidence="16">N-(5'-phosphoribosyl)anthranilate isomerase</fullName>
            <shortName evidence="16">PRAI</shortName>
            <ecNumber evidence="16">5.3.1.24</ecNumber>
        </recommendedName>
    </domain>
</protein>
<evidence type="ECO:0000313" key="19">
    <source>
        <dbReference type="EMBL" id="XAJ81120.1"/>
    </source>
</evidence>
<accession>A0AAU6W833</accession>
<dbReference type="Gene3D" id="3.20.20.70">
    <property type="entry name" value="Aldolase class I"/>
    <property type="match status" value="2"/>
</dbReference>
<evidence type="ECO:0000256" key="11">
    <source>
        <dbReference type="ARBA" id="ARBA00023235"/>
    </source>
</evidence>